<reference evidence="15" key="1">
    <citation type="journal article" date="2024" name="Algal Res.">
        <title>Biochemical, toxicological and genomic investigation of a high-biomass producing Limnothrix strain isolated from Italian shallow drinking water reservoir.</title>
        <authorList>
            <person name="Simonazzi M."/>
            <person name="Shishido T.K."/>
            <person name="Delbaje E."/>
            <person name="Wahlsten M."/>
            <person name="Fewer D.P."/>
            <person name="Sivonen K."/>
            <person name="Pezzolesi L."/>
            <person name="Pistocchi R."/>
        </authorList>
    </citation>
    <scope>NUCLEOTIDE SEQUENCE [LARGE SCALE GENOMIC DNA]</scope>
    <source>
        <strain evidence="15">LRLZ20PSL1</strain>
    </source>
</reference>
<comment type="catalytic activity">
    <reaction evidence="11 12">
        <text>uridine(1498) in 16S rRNA + S-adenosyl-L-methionine = N(3)-methyluridine(1498) in 16S rRNA + S-adenosyl-L-homocysteine + H(+)</text>
        <dbReference type="Rhea" id="RHEA:42920"/>
        <dbReference type="Rhea" id="RHEA-COMP:10283"/>
        <dbReference type="Rhea" id="RHEA-COMP:10284"/>
        <dbReference type="ChEBI" id="CHEBI:15378"/>
        <dbReference type="ChEBI" id="CHEBI:57856"/>
        <dbReference type="ChEBI" id="CHEBI:59789"/>
        <dbReference type="ChEBI" id="CHEBI:65315"/>
        <dbReference type="ChEBI" id="CHEBI:74502"/>
        <dbReference type="EC" id="2.1.1.193"/>
    </reaction>
</comment>
<evidence type="ECO:0000259" key="13">
    <source>
        <dbReference type="Pfam" id="PF04452"/>
    </source>
</evidence>
<evidence type="ECO:0000256" key="8">
    <source>
        <dbReference type="ARBA" id="ARBA00022679"/>
    </source>
</evidence>
<keyword evidence="5 12" id="KW-0963">Cytoplasm</keyword>
<gene>
    <name evidence="14" type="ORF">VPK24_06965</name>
</gene>
<comment type="subcellular location">
    <subcellularLocation>
        <location evidence="1 12">Cytoplasm</location>
    </subcellularLocation>
</comment>
<proteinExistence type="inferred from homology"/>
<dbReference type="Proteomes" id="UP001604335">
    <property type="component" value="Unassembled WGS sequence"/>
</dbReference>
<sequence length="269" mass="29215">MKELQRLAIDPAQWHEGQIQFTADQDRYLRRVLRLEPGDRLVALLPEPIGESRWWLVGLEPTGATALKPLPEPIEPIQTLTLLAALPKGSGFDEVVRQATELGVTEIVPVLSDRTLMQPNGNRLERWRRIAREAAEQSERAAIPTVTEPLAWPAAIAQMVEHDGRFLCVARRSAPHLWQALQLLADSVPNPTSAPTSAQSQSPRAIALAVGPEGGWTPAEVDQALAAGWQVVSLGGRVLRAVTAPLAALAIVNAWGETIAHELAPSEVD</sequence>
<comment type="caution">
    <text evidence="14">The sequence shown here is derived from an EMBL/GenBank/DDBJ whole genome shotgun (WGS) entry which is preliminary data.</text>
</comment>
<dbReference type="EMBL" id="JAZAQF010000042">
    <property type="protein sequence ID" value="MFG3817374.1"/>
    <property type="molecule type" value="Genomic_DNA"/>
</dbReference>
<feature type="domain" description="Ribosomal RNA small subunit methyltransferase E methyltransferase" evidence="13">
    <location>
        <begin position="79"/>
        <end position="252"/>
    </location>
</feature>
<dbReference type="InterPro" id="IPR029028">
    <property type="entry name" value="Alpha/beta_knot_MTases"/>
</dbReference>
<keyword evidence="7 12" id="KW-0489">Methyltransferase</keyword>
<accession>A0ABW7CB48</accession>
<keyword evidence="15" id="KW-1185">Reference proteome</keyword>
<dbReference type="EC" id="2.1.1.193" evidence="3 12"/>
<comment type="similarity">
    <text evidence="2 12">Belongs to the RNA methyltransferase RsmE family.</text>
</comment>
<dbReference type="GO" id="GO:0032259">
    <property type="term" value="P:methylation"/>
    <property type="evidence" value="ECO:0007669"/>
    <property type="project" value="UniProtKB-KW"/>
</dbReference>
<evidence type="ECO:0000313" key="15">
    <source>
        <dbReference type="Proteomes" id="UP001604335"/>
    </source>
</evidence>
<keyword evidence="8 12" id="KW-0808">Transferase</keyword>
<dbReference type="SUPFAM" id="SSF75217">
    <property type="entry name" value="alpha/beta knot"/>
    <property type="match status" value="1"/>
</dbReference>
<dbReference type="InterPro" id="IPR046886">
    <property type="entry name" value="RsmE_MTase_dom"/>
</dbReference>
<dbReference type="Gene3D" id="3.40.1280.10">
    <property type="match status" value="1"/>
</dbReference>
<evidence type="ECO:0000256" key="5">
    <source>
        <dbReference type="ARBA" id="ARBA00022490"/>
    </source>
</evidence>
<dbReference type="PANTHER" id="PTHR30027:SF3">
    <property type="entry name" value="16S RRNA (URACIL(1498)-N(3))-METHYLTRANSFERASE"/>
    <property type="match status" value="1"/>
</dbReference>
<dbReference type="CDD" id="cd18084">
    <property type="entry name" value="RsmE-like"/>
    <property type="match status" value="1"/>
</dbReference>
<evidence type="ECO:0000256" key="2">
    <source>
        <dbReference type="ARBA" id="ARBA00005528"/>
    </source>
</evidence>
<evidence type="ECO:0000256" key="6">
    <source>
        <dbReference type="ARBA" id="ARBA00022552"/>
    </source>
</evidence>
<keyword evidence="9 12" id="KW-0949">S-adenosyl-L-methionine</keyword>
<evidence type="ECO:0000313" key="14">
    <source>
        <dbReference type="EMBL" id="MFG3817374.1"/>
    </source>
</evidence>
<evidence type="ECO:0000256" key="12">
    <source>
        <dbReference type="PIRNR" id="PIRNR015601"/>
    </source>
</evidence>
<evidence type="ECO:0000256" key="10">
    <source>
        <dbReference type="ARBA" id="ARBA00025699"/>
    </source>
</evidence>
<evidence type="ECO:0000256" key="4">
    <source>
        <dbReference type="ARBA" id="ARBA00013673"/>
    </source>
</evidence>
<dbReference type="InterPro" id="IPR029026">
    <property type="entry name" value="tRNA_m1G_MTases_N"/>
</dbReference>
<evidence type="ECO:0000256" key="1">
    <source>
        <dbReference type="ARBA" id="ARBA00004496"/>
    </source>
</evidence>
<comment type="function">
    <text evidence="10 12">Specifically methylates the N3 position of the uracil ring of uridine 1498 (m3U1498) in 16S rRNA. Acts on the fully assembled 30S ribosomal subunit.</text>
</comment>
<dbReference type="NCBIfam" id="NF008697">
    <property type="entry name" value="PRK11713.4-1"/>
    <property type="match status" value="1"/>
</dbReference>
<dbReference type="RefSeq" id="WP_393011651.1">
    <property type="nucleotide sequence ID" value="NZ_JAZAQF010000042.1"/>
</dbReference>
<evidence type="ECO:0000256" key="3">
    <source>
        <dbReference type="ARBA" id="ARBA00012328"/>
    </source>
</evidence>
<dbReference type="NCBIfam" id="TIGR00046">
    <property type="entry name" value="RsmE family RNA methyltransferase"/>
    <property type="match status" value="1"/>
</dbReference>
<protein>
    <recommendedName>
        <fullName evidence="4 12">Ribosomal RNA small subunit methyltransferase E</fullName>
        <ecNumber evidence="3 12">2.1.1.193</ecNumber>
    </recommendedName>
</protein>
<dbReference type="Pfam" id="PF04452">
    <property type="entry name" value="Methyltrans_RNA"/>
    <property type="match status" value="1"/>
</dbReference>
<keyword evidence="6 12" id="KW-0698">rRNA processing</keyword>
<organism evidence="14 15">
    <name type="scientific">Limnothrix redekei LRLZ20PSL1</name>
    <dbReference type="NCBI Taxonomy" id="3112953"/>
    <lineage>
        <taxon>Bacteria</taxon>
        <taxon>Bacillati</taxon>
        <taxon>Cyanobacteriota</taxon>
        <taxon>Cyanophyceae</taxon>
        <taxon>Pseudanabaenales</taxon>
        <taxon>Pseudanabaenaceae</taxon>
        <taxon>Limnothrix</taxon>
    </lineage>
</organism>
<dbReference type="PANTHER" id="PTHR30027">
    <property type="entry name" value="RIBOSOMAL RNA SMALL SUBUNIT METHYLTRANSFERASE E"/>
    <property type="match status" value="1"/>
</dbReference>
<dbReference type="GO" id="GO:0008168">
    <property type="term" value="F:methyltransferase activity"/>
    <property type="evidence" value="ECO:0007669"/>
    <property type="project" value="UniProtKB-KW"/>
</dbReference>
<name>A0ABW7CB48_9CYAN</name>
<dbReference type="PIRSF" id="PIRSF015601">
    <property type="entry name" value="MTase_slr0722"/>
    <property type="match status" value="1"/>
</dbReference>
<evidence type="ECO:0000256" key="11">
    <source>
        <dbReference type="ARBA" id="ARBA00047944"/>
    </source>
</evidence>
<evidence type="ECO:0000256" key="7">
    <source>
        <dbReference type="ARBA" id="ARBA00022603"/>
    </source>
</evidence>
<dbReference type="InterPro" id="IPR006700">
    <property type="entry name" value="RsmE"/>
</dbReference>
<evidence type="ECO:0000256" key="9">
    <source>
        <dbReference type="ARBA" id="ARBA00022691"/>
    </source>
</evidence>